<accession>A0ABQ3E7X2</accession>
<evidence type="ECO:0000313" key="1">
    <source>
        <dbReference type="EMBL" id="GHB25374.1"/>
    </source>
</evidence>
<dbReference type="EMBL" id="BMXE01000002">
    <property type="protein sequence ID" value="GHB25374.1"/>
    <property type="molecule type" value="Genomic_DNA"/>
</dbReference>
<organism evidence="1 2">
    <name type="scientific">Pseudovibrio japonicus</name>
    <dbReference type="NCBI Taxonomy" id="366534"/>
    <lineage>
        <taxon>Bacteria</taxon>
        <taxon>Pseudomonadati</taxon>
        <taxon>Pseudomonadota</taxon>
        <taxon>Alphaproteobacteria</taxon>
        <taxon>Hyphomicrobiales</taxon>
        <taxon>Stappiaceae</taxon>
        <taxon>Pseudovibrio</taxon>
    </lineage>
</organism>
<evidence type="ECO:0000313" key="2">
    <source>
        <dbReference type="Proteomes" id="UP000637980"/>
    </source>
</evidence>
<protein>
    <submittedName>
        <fullName evidence="1">Uncharacterized protein</fullName>
    </submittedName>
</protein>
<keyword evidence="2" id="KW-1185">Reference proteome</keyword>
<dbReference type="Proteomes" id="UP000637980">
    <property type="component" value="Unassembled WGS sequence"/>
</dbReference>
<gene>
    <name evidence="1" type="ORF">GCM10007094_11830</name>
</gene>
<comment type="caution">
    <text evidence="1">The sequence shown here is derived from an EMBL/GenBank/DDBJ whole genome shotgun (WGS) entry which is preliminary data.</text>
</comment>
<reference evidence="2" key="1">
    <citation type="journal article" date="2019" name="Int. J. Syst. Evol. Microbiol.">
        <title>The Global Catalogue of Microorganisms (GCM) 10K type strain sequencing project: providing services to taxonomists for standard genome sequencing and annotation.</title>
        <authorList>
            <consortium name="The Broad Institute Genomics Platform"/>
            <consortium name="The Broad Institute Genome Sequencing Center for Infectious Disease"/>
            <person name="Wu L."/>
            <person name="Ma J."/>
        </authorList>
    </citation>
    <scope>NUCLEOTIDE SEQUENCE [LARGE SCALE GENOMIC DNA]</scope>
    <source>
        <strain evidence="2">KCTC 12861</strain>
    </source>
</reference>
<sequence>MCPWHKGEPSPDASTIGVIRKAYASYQIKIYAALDLTQKALHSIRAQRCNTYRIIN</sequence>
<name>A0ABQ3E7X2_9HYPH</name>
<proteinExistence type="predicted"/>